<protein>
    <submittedName>
        <fullName evidence="2">Uncharacterized protein</fullName>
    </submittedName>
</protein>
<dbReference type="RefSeq" id="XP_014149842.1">
    <property type="nucleotide sequence ID" value="XM_014294367.1"/>
</dbReference>
<evidence type="ECO:0000256" key="1">
    <source>
        <dbReference type="SAM" id="MobiDB-lite"/>
    </source>
</evidence>
<dbReference type="Proteomes" id="UP000054560">
    <property type="component" value="Unassembled WGS sequence"/>
</dbReference>
<organism evidence="2 3">
    <name type="scientific">Sphaeroforma arctica JP610</name>
    <dbReference type="NCBI Taxonomy" id="667725"/>
    <lineage>
        <taxon>Eukaryota</taxon>
        <taxon>Ichthyosporea</taxon>
        <taxon>Ichthyophonida</taxon>
        <taxon>Sphaeroforma</taxon>
    </lineage>
</organism>
<dbReference type="AlphaFoldDB" id="A0A0L0FGP6"/>
<reference evidence="2 3" key="1">
    <citation type="submission" date="2011-02" db="EMBL/GenBank/DDBJ databases">
        <title>The Genome Sequence of Sphaeroforma arctica JP610.</title>
        <authorList>
            <consortium name="The Broad Institute Genome Sequencing Platform"/>
            <person name="Russ C."/>
            <person name="Cuomo C."/>
            <person name="Young S.K."/>
            <person name="Zeng Q."/>
            <person name="Gargeya S."/>
            <person name="Alvarado L."/>
            <person name="Berlin A."/>
            <person name="Chapman S.B."/>
            <person name="Chen Z."/>
            <person name="Freedman E."/>
            <person name="Gellesch M."/>
            <person name="Goldberg J."/>
            <person name="Griggs A."/>
            <person name="Gujja S."/>
            <person name="Heilman E."/>
            <person name="Heiman D."/>
            <person name="Howarth C."/>
            <person name="Mehta T."/>
            <person name="Neiman D."/>
            <person name="Pearson M."/>
            <person name="Roberts A."/>
            <person name="Saif S."/>
            <person name="Shea T."/>
            <person name="Shenoy N."/>
            <person name="Sisk P."/>
            <person name="Stolte C."/>
            <person name="Sykes S."/>
            <person name="White J."/>
            <person name="Yandava C."/>
            <person name="Burger G."/>
            <person name="Gray M.W."/>
            <person name="Holland P.W.H."/>
            <person name="King N."/>
            <person name="Lang F.B.F."/>
            <person name="Roger A.J."/>
            <person name="Ruiz-Trillo I."/>
            <person name="Haas B."/>
            <person name="Nusbaum C."/>
            <person name="Birren B."/>
        </authorList>
    </citation>
    <scope>NUCLEOTIDE SEQUENCE [LARGE SCALE GENOMIC DNA]</scope>
    <source>
        <strain evidence="2 3">JP610</strain>
    </source>
</reference>
<gene>
    <name evidence="2" type="ORF">SARC_11546</name>
</gene>
<accession>A0A0L0FGP6</accession>
<proteinExistence type="predicted"/>
<feature type="compositionally biased region" description="Polar residues" evidence="1">
    <location>
        <begin position="1"/>
        <end position="20"/>
    </location>
</feature>
<name>A0A0L0FGP6_9EUKA</name>
<dbReference type="GeneID" id="25912050"/>
<sequence length="115" mass="12511">MNGNVTQVGQDTLDQMNSSDALPARPNEVSENQADLVGGAQPYSLMQNNAFVKFVEENHIDPKVYQLAGALPRYIRTNPQYTPPVSREVLEKAFDGTVTSVPWLPGGAITNPLVV</sequence>
<feature type="region of interest" description="Disordered" evidence="1">
    <location>
        <begin position="1"/>
        <end position="30"/>
    </location>
</feature>
<evidence type="ECO:0000313" key="2">
    <source>
        <dbReference type="EMBL" id="KNC75940.1"/>
    </source>
</evidence>
<evidence type="ECO:0000313" key="3">
    <source>
        <dbReference type="Proteomes" id="UP000054560"/>
    </source>
</evidence>
<keyword evidence="3" id="KW-1185">Reference proteome</keyword>
<dbReference type="EMBL" id="KQ243341">
    <property type="protein sequence ID" value="KNC75940.1"/>
    <property type="molecule type" value="Genomic_DNA"/>
</dbReference>